<evidence type="ECO:0000313" key="2">
    <source>
        <dbReference type="Proteomes" id="UP001152519"/>
    </source>
</evidence>
<proteinExistence type="predicted"/>
<name>A0A9W4DXA2_9ACTN</name>
<gene>
    <name evidence="1" type="ORF">SCOCK_300012</name>
</gene>
<reference evidence="1" key="1">
    <citation type="submission" date="2021-05" db="EMBL/GenBank/DDBJ databases">
        <authorList>
            <person name="Arsene-Ploetze F."/>
        </authorList>
    </citation>
    <scope>NUCLEOTIDE SEQUENCE</scope>
    <source>
        <strain evidence="1">DSM 42138</strain>
    </source>
</reference>
<sequence length="126" mass="13412">MAGALEVPGIASVLVAALGPGWAVRGGSWASDAGKAAREPLRRAARMLAKRTRCPFSCHRSGGPVAVAARQGRMDPRHFALLDEVRRSLVGAENSIRAVQQAFQRPVPVAEDRVVLNALIPCLTLH</sequence>
<dbReference type="AlphaFoldDB" id="A0A9W4DXA2"/>
<evidence type="ECO:0000313" key="1">
    <source>
        <dbReference type="EMBL" id="CAG6395203.1"/>
    </source>
</evidence>
<keyword evidence="2" id="KW-1185">Reference proteome</keyword>
<organism evidence="1 2">
    <name type="scientific">Actinacidiphila cocklensis</name>
    <dbReference type="NCBI Taxonomy" id="887465"/>
    <lineage>
        <taxon>Bacteria</taxon>
        <taxon>Bacillati</taxon>
        <taxon>Actinomycetota</taxon>
        <taxon>Actinomycetes</taxon>
        <taxon>Kitasatosporales</taxon>
        <taxon>Streptomycetaceae</taxon>
        <taxon>Actinacidiphila</taxon>
    </lineage>
</organism>
<dbReference type="EMBL" id="CAJSLV010000060">
    <property type="protein sequence ID" value="CAG6395203.1"/>
    <property type="molecule type" value="Genomic_DNA"/>
</dbReference>
<accession>A0A9W4DXA2</accession>
<dbReference type="Proteomes" id="UP001152519">
    <property type="component" value="Unassembled WGS sequence"/>
</dbReference>
<protein>
    <submittedName>
        <fullName evidence="1">Uncharacterized protein</fullName>
    </submittedName>
</protein>
<comment type="caution">
    <text evidence="1">The sequence shown here is derived from an EMBL/GenBank/DDBJ whole genome shotgun (WGS) entry which is preliminary data.</text>
</comment>